<evidence type="ECO:0000256" key="4">
    <source>
        <dbReference type="ARBA" id="ARBA00023242"/>
    </source>
</evidence>
<feature type="repeat" description="WD" evidence="5">
    <location>
        <begin position="159"/>
        <end position="191"/>
    </location>
</feature>
<feature type="repeat" description="WD" evidence="5">
    <location>
        <begin position="242"/>
        <end position="268"/>
    </location>
</feature>
<evidence type="ECO:0000256" key="1">
    <source>
        <dbReference type="ARBA" id="ARBA00004123"/>
    </source>
</evidence>
<feature type="repeat" description="WD" evidence="5">
    <location>
        <begin position="328"/>
        <end position="360"/>
    </location>
</feature>
<dbReference type="InterPro" id="IPR036322">
    <property type="entry name" value="WD40_repeat_dom_sf"/>
</dbReference>
<dbReference type="AlphaFoldDB" id="A0AAD9V1I3"/>
<dbReference type="GO" id="GO:0005847">
    <property type="term" value="C:mRNA cleavage and polyadenylation specificity factor complex"/>
    <property type="evidence" value="ECO:0007669"/>
    <property type="project" value="TreeGrafter"/>
</dbReference>
<evidence type="ECO:0000256" key="5">
    <source>
        <dbReference type="PROSITE-ProRule" id="PRU00221"/>
    </source>
</evidence>
<evidence type="ECO:0000256" key="6">
    <source>
        <dbReference type="SAM" id="MobiDB-lite"/>
    </source>
</evidence>
<dbReference type="FunFam" id="2.130.10.10:FF:000237">
    <property type="entry name" value="Flowering time control protein FY"/>
    <property type="match status" value="1"/>
</dbReference>
<dbReference type="Proteomes" id="UP001249851">
    <property type="component" value="Unassembled WGS sequence"/>
</dbReference>
<dbReference type="SUPFAM" id="SSF50978">
    <property type="entry name" value="WD40 repeat-like"/>
    <property type="match status" value="1"/>
</dbReference>
<feature type="region of interest" description="Disordered" evidence="6">
    <location>
        <begin position="459"/>
        <end position="696"/>
    </location>
</feature>
<feature type="compositionally biased region" description="Low complexity" evidence="6">
    <location>
        <begin position="17"/>
        <end position="29"/>
    </location>
</feature>
<dbReference type="PANTHER" id="PTHR22836:SF0">
    <property type="entry name" value="PRE-MRNA 3' END PROCESSING PROTEIN WDR33"/>
    <property type="match status" value="1"/>
</dbReference>
<feature type="compositionally biased region" description="Polar residues" evidence="6">
    <location>
        <begin position="1"/>
        <end position="12"/>
    </location>
</feature>
<evidence type="ECO:0000256" key="3">
    <source>
        <dbReference type="ARBA" id="ARBA00022737"/>
    </source>
</evidence>
<dbReference type="InterPro" id="IPR045245">
    <property type="entry name" value="Pfs2-like"/>
</dbReference>
<keyword evidence="2 5" id="KW-0853">WD repeat</keyword>
<feature type="repeat" description="WD" evidence="5">
    <location>
        <begin position="372"/>
        <end position="403"/>
    </location>
</feature>
<feature type="compositionally biased region" description="Basic and acidic residues" evidence="6">
    <location>
        <begin position="559"/>
        <end position="599"/>
    </location>
</feature>
<dbReference type="GO" id="GO:0031124">
    <property type="term" value="P:mRNA 3'-end processing"/>
    <property type="evidence" value="ECO:0007669"/>
    <property type="project" value="InterPro"/>
</dbReference>
<evidence type="ECO:0000313" key="7">
    <source>
        <dbReference type="EMBL" id="KAK2557315.1"/>
    </source>
</evidence>
<dbReference type="PANTHER" id="PTHR22836">
    <property type="entry name" value="WD40 REPEAT PROTEIN"/>
    <property type="match status" value="1"/>
</dbReference>
<comment type="subcellular location">
    <subcellularLocation>
        <location evidence="1">Nucleus</location>
    </subcellularLocation>
</comment>
<reference evidence="7" key="1">
    <citation type="journal article" date="2023" name="G3 (Bethesda)">
        <title>Whole genome assembly and annotation of the endangered Caribbean coral Acropora cervicornis.</title>
        <authorList>
            <person name="Selwyn J.D."/>
            <person name="Vollmer S.V."/>
        </authorList>
    </citation>
    <scope>NUCLEOTIDE SEQUENCE</scope>
    <source>
        <strain evidence="7">K2</strain>
    </source>
</reference>
<dbReference type="InterPro" id="IPR015943">
    <property type="entry name" value="WD40/YVTN_repeat-like_dom_sf"/>
</dbReference>
<dbReference type="InterPro" id="IPR001680">
    <property type="entry name" value="WD40_rpt"/>
</dbReference>
<keyword evidence="3" id="KW-0677">Repeat</keyword>
<sequence>MMFQQPLQQSLKLVQKPTTTSSTQPASSAVAESQDDKGFRQPITFDGKRMRKAVMRKTVDYNSSVVKQIENRKWFKDPSKRSGMQPDDSFSSDVFPPGCLLSNPINAVTTKFVRTSTNKLRCPIFCVAWTPEGRRLVTGASSGEFTLWNGLTFNFETILQAHDSPVRAMVWSHADNWLLSSDHGGFIKYWQSNMNNVKMYEAHKEPIRGLSFSPTDNKFASCSDDGLVKIWDFYRCAEERTLRGHGADVKCVDWHPTKSLVVSGSKDSQQPIKLWDPRTGYSLTTLHAHKSTVMQVRWNQNGNWLLTASRDHLLKLFDIRAMKEMQTFRGHKREATAISWHPIHESLFVSGGSDGSMMFWMVGAEKDVGNMDQAHEGMVWSLAWHPLGHILCSGSNDHSSKFWTRNRLGDRMRDKYNLNILDTEDDADGDHNPVISTAIPGMDTTINPTEDFPDIDRYDLGEKGPSLGFGNSPSKITPTRPKHLESQNPGFTLPIFKNSPAIPGLGSVTDRPPSNENGNSLLRPDAPPFNPMGQRERNQKGPFEPPAPQRLVHPSSFQHDPRQRPFDGPQGDHKQIGRGHSRGEFEGRRPGRDSWDEPRGPPGDFKSSNWRDQGPNDFGPGRSFGQDEPRPNFRGPPGEKCNGPQGILGSPPKNYEGDSRPGLLGPPPSSQPQQVVQGSIRHPSGPDAPNEFANQGNSFWIVNLLRVTC</sequence>
<feature type="repeat" description="WD" evidence="5">
    <location>
        <begin position="286"/>
        <end position="327"/>
    </location>
</feature>
<dbReference type="PROSITE" id="PS50082">
    <property type="entry name" value="WD_REPEATS_2"/>
    <property type="match status" value="7"/>
</dbReference>
<evidence type="ECO:0000256" key="2">
    <source>
        <dbReference type="ARBA" id="ARBA00022574"/>
    </source>
</evidence>
<comment type="caution">
    <text evidence="7">The sequence shown here is derived from an EMBL/GenBank/DDBJ whole genome shotgun (WGS) entry which is preliminary data.</text>
</comment>
<dbReference type="SMART" id="SM00320">
    <property type="entry name" value="WD40"/>
    <property type="match status" value="7"/>
</dbReference>
<evidence type="ECO:0000313" key="8">
    <source>
        <dbReference type="Proteomes" id="UP001249851"/>
    </source>
</evidence>
<reference evidence="7" key="2">
    <citation type="journal article" date="2023" name="Science">
        <title>Genomic signatures of disease resistance in endangered staghorn corals.</title>
        <authorList>
            <person name="Vollmer S.V."/>
            <person name="Selwyn J.D."/>
            <person name="Despard B.A."/>
            <person name="Roesel C.L."/>
        </authorList>
    </citation>
    <scope>NUCLEOTIDE SEQUENCE</scope>
    <source>
        <strain evidence="7">K2</strain>
    </source>
</reference>
<dbReference type="CDD" id="cd00200">
    <property type="entry name" value="WD40"/>
    <property type="match status" value="1"/>
</dbReference>
<accession>A0AAD9V1I3</accession>
<organism evidence="7 8">
    <name type="scientific">Acropora cervicornis</name>
    <name type="common">Staghorn coral</name>
    <dbReference type="NCBI Taxonomy" id="6130"/>
    <lineage>
        <taxon>Eukaryota</taxon>
        <taxon>Metazoa</taxon>
        <taxon>Cnidaria</taxon>
        <taxon>Anthozoa</taxon>
        <taxon>Hexacorallia</taxon>
        <taxon>Scleractinia</taxon>
        <taxon>Astrocoeniina</taxon>
        <taxon>Acroporidae</taxon>
        <taxon>Acropora</taxon>
    </lineage>
</organism>
<dbReference type="Gene3D" id="2.130.10.10">
    <property type="entry name" value="YVTN repeat-like/Quinoprotein amine dehydrogenase"/>
    <property type="match status" value="3"/>
</dbReference>
<feature type="repeat" description="WD" evidence="5">
    <location>
        <begin position="200"/>
        <end position="232"/>
    </location>
</feature>
<gene>
    <name evidence="7" type="ORF">P5673_020413</name>
</gene>
<dbReference type="EMBL" id="JARQWQ010000050">
    <property type="protein sequence ID" value="KAK2557315.1"/>
    <property type="molecule type" value="Genomic_DNA"/>
</dbReference>
<keyword evidence="8" id="KW-1185">Reference proteome</keyword>
<dbReference type="PROSITE" id="PS50294">
    <property type="entry name" value="WD_REPEATS_REGION"/>
    <property type="match status" value="4"/>
</dbReference>
<dbReference type="FunFam" id="2.130.10.10:FF:000963">
    <property type="entry name" value="AGAP001362-PA-like protein"/>
    <property type="match status" value="1"/>
</dbReference>
<feature type="region of interest" description="Disordered" evidence="6">
    <location>
        <begin position="1"/>
        <end position="44"/>
    </location>
</feature>
<proteinExistence type="predicted"/>
<feature type="repeat" description="WD" evidence="5">
    <location>
        <begin position="124"/>
        <end position="149"/>
    </location>
</feature>
<name>A0AAD9V1I3_ACRCE</name>
<keyword evidence="4" id="KW-0539">Nucleus</keyword>
<dbReference type="Pfam" id="PF00400">
    <property type="entry name" value="WD40"/>
    <property type="match status" value="7"/>
</dbReference>
<protein>
    <submittedName>
        <fullName evidence="7">Pre-mRNA 3' end processing protein WDR33</fullName>
    </submittedName>
</protein>